<organism evidence="2 3">
    <name type="scientific">Thalassovita aquimarina</name>
    <dbReference type="NCBI Taxonomy" id="2785917"/>
    <lineage>
        <taxon>Bacteria</taxon>
        <taxon>Pseudomonadati</taxon>
        <taxon>Pseudomonadota</taxon>
        <taxon>Alphaproteobacteria</taxon>
        <taxon>Rhodobacterales</taxon>
        <taxon>Roseobacteraceae</taxon>
        <taxon>Thalassovita</taxon>
    </lineage>
</organism>
<dbReference type="EMBL" id="JADMKU010000001">
    <property type="protein sequence ID" value="MBR9649659.1"/>
    <property type="molecule type" value="Genomic_DNA"/>
</dbReference>
<accession>A0ABS5HL04</accession>
<dbReference type="InterPro" id="IPR023346">
    <property type="entry name" value="Lysozyme-like_dom_sf"/>
</dbReference>
<protein>
    <submittedName>
        <fullName evidence="2">Lytic transglycosylase domain-containing protein</fullName>
    </submittedName>
</protein>
<reference evidence="2 3" key="1">
    <citation type="journal article" date="2021" name="Arch. Microbiol.">
        <title>Thalassobius aquimarinus sp. nov., isolated from the Sea of Japan seashore.</title>
        <authorList>
            <person name="Kurilenko V.V."/>
            <person name="Romanenko L.A."/>
            <person name="Chernysheva N.Y."/>
            <person name="Velansky P.V."/>
            <person name="Tekutyeva L.A."/>
            <person name="Isaeva M.P."/>
            <person name="Mikhailov V.V."/>
        </authorList>
    </citation>
    <scope>NUCLEOTIDE SEQUENCE [LARGE SCALE GENOMIC DNA]</scope>
    <source>
        <strain evidence="2 3">KMM 8518</strain>
    </source>
</reference>
<evidence type="ECO:0000313" key="2">
    <source>
        <dbReference type="EMBL" id="MBR9649659.1"/>
    </source>
</evidence>
<feature type="chain" id="PRO_5047290878" evidence="1">
    <location>
        <begin position="21"/>
        <end position="287"/>
    </location>
</feature>
<gene>
    <name evidence="2" type="ORF">IT775_00790</name>
</gene>
<comment type="caution">
    <text evidence="2">The sequence shown here is derived from an EMBL/GenBank/DDBJ whole genome shotgun (WGS) entry which is preliminary data.</text>
</comment>
<keyword evidence="1" id="KW-0732">Signal</keyword>
<evidence type="ECO:0000313" key="3">
    <source>
        <dbReference type="Proteomes" id="UP001195941"/>
    </source>
</evidence>
<keyword evidence="3" id="KW-1185">Reference proteome</keyword>
<dbReference type="RefSeq" id="WP_212699162.1">
    <property type="nucleotide sequence ID" value="NZ_JADMKU010000001.1"/>
</dbReference>
<dbReference type="SUPFAM" id="SSF53955">
    <property type="entry name" value="Lysozyme-like"/>
    <property type="match status" value="1"/>
</dbReference>
<dbReference type="Gene3D" id="1.10.530.10">
    <property type="match status" value="1"/>
</dbReference>
<sequence>MAASVRSVGLAIVLALVALAGPPTWASTVDCEAIAAKTAARHGLPRDLMPAISRVETGLKQGDRGVRAWPWTLNVQGQGFYFPTREAALKKLREVLASGVTNVDVGCMQINYRWHSGNFASIEEMMSPEANTDYAAKFLTRLKDRHGSWEAATRHYHSADGERGEAYLGRVRRVVAKLPQQQPSFVASTAGWSPRSAGPGEAQPQRRQAVVRQPHGVLALAGTPLIDVAVSGGQGGYAYLPESPLPKVDAVRLKRQPRLPRRSGRAAADRQDLVAQLRAEFASAVSQ</sequence>
<evidence type="ECO:0000256" key="1">
    <source>
        <dbReference type="SAM" id="SignalP"/>
    </source>
</evidence>
<dbReference type="Proteomes" id="UP001195941">
    <property type="component" value="Unassembled WGS sequence"/>
</dbReference>
<feature type="signal peptide" evidence="1">
    <location>
        <begin position="1"/>
        <end position="20"/>
    </location>
</feature>
<name>A0ABS5HL04_9RHOB</name>
<proteinExistence type="predicted"/>